<dbReference type="Gene3D" id="1.10.510.10">
    <property type="entry name" value="Transferase(Phosphotransferase) domain 1"/>
    <property type="match status" value="1"/>
</dbReference>
<evidence type="ECO:0000256" key="4">
    <source>
        <dbReference type="ARBA" id="ARBA00022741"/>
    </source>
</evidence>
<dbReference type="PANTHER" id="PTHR24363">
    <property type="entry name" value="SERINE/THREONINE PROTEIN KINASE"/>
    <property type="match status" value="1"/>
</dbReference>
<gene>
    <name evidence="11" type="ORF">Chro_3995</name>
</gene>
<dbReference type="AlphaFoldDB" id="K9U4Q5"/>
<dbReference type="Pfam" id="PF05226">
    <property type="entry name" value="CHASE2"/>
    <property type="match status" value="1"/>
</dbReference>
<keyword evidence="9" id="KW-0472">Membrane</keyword>
<evidence type="ECO:0000313" key="11">
    <source>
        <dbReference type="EMBL" id="AFY89401.1"/>
    </source>
</evidence>
<dbReference type="InterPro" id="IPR000719">
    <property type="entry name" value="Prot_kinase_dom"/>
</dbReference>
<dbReference type="CDD" id="cd14014">
    <property type="entry name" value="STKc_PknB_like"/>
    <property type="match status" value="1"/>
</dbReference>
<dbReference type="HOGENOM" id="CLU_334888_0_0_3"/>
<keyword evidence="9" id="KW-0812">Transmembrane</keyword>
<dbReference type="eggNOG" id="COG4252">
    <property type="taxonomic scope" value="Bacteria"/>
</dbReference>
<evidence type="ECO:0000256" key="3">
    <source>
        <dbReference type="ARBA" id="ARBA00022679"/>
    </source>
</evidence>
<keyword evidence="12" id="KW-1185">Reference proteome</keyword>
<keyword evidence="4" id="KW-0547">Nucleotide-binding</keyword>
<keyword evidence="3" id="KW-0808">Transferase</keyword>
<sequence length="801" mass="89100">MGQDRTLSDVQKIPSLLQKSKSLRSFQWDRLISGFWGVAAAVATATNGTLVQMTEYQTQALFFEIRGAVVPPEDIVILTIDEQSLSIPQQYYQTNPQQYAALKPLQAWPWQRLAYAQAIDRLMIAGARAVALDIVFASPSSYGSTDDREFARVLQRYAGKVTLAAEYEQSQLRQGNIIQLTKPVRFLWTKPMSVGFVNFPLELDGKIHRFSSEFPLSLATKYQQQFDNYAAMGVEMPSFEQAVASSIRNCRGAQLCAPTSSKGDRIYFYGPAGTFEYIPFWHVLDTENWNTYLEQGRYFQNKIVIVGATAASLQDFHKTPFSYSWLYPKPMPGVEIQANAIATRLQQKALALAIPNPFFQGLLVLLLAAGTTIVLAKTQCFSSQLGWTIGIAIAWGGISYAVFTYQYSILPTAVPMLTIVLCGGSYLTIATMSDRRQTIQLKPAVTENTTVLESPEVDNQQDEIQKLLPHELVTAGKILSGRYQVTKVLASGGFSETYIAEDLQRPGKPLCVVKRMKPSSNHPQHLQMASRLFQLEAETLEIVGKHDRIPQLLAYFAEGEEFFLVQELIDGHPLSWELKPGKPVSEIAAIAILQDLLPILAFVHRCKTIHRDIKPSNIMRRHSDGKLVIIDFGAVKQVSNQMLTTGQTNLTVSIGTLGYAPAEQTAGRAFYSSDIYAVGMLLIKALTGFAPHELQLDPQTGEVLWLDKAEVSQELATFIGKMVRYDYTQRYQSASEALVALQNLTGTDSTNNDNFGDRDDLLAVATPAEVDSEDLEASTVFWRESTNTVEIVEEVDSEEKV</sequence>
<keyword evidence="2 11" id="KW-0723">Serine/threonine-protein kinase</keyword>
<dbReference type="eggNOG" id="COG0515">
    <property type="taxonomic scope" value="Bacteria"/>
</dbReference>
<evidence type="ECO:0000256" key="9">
    <source>
        <dbReference type="SAM" id="Phobius"/>
    </source>
</evidence>
<feature type="transmembrane region" description="Helical" evidence="9">
    <location>
        <begin position="358"/>
        <end position="376"/>
    </location>
</feature>
<dbReference type="Proteomes" id="UP000010384">
    <property type="component" value="Chromosome"/>
</dbReference>
<dbReference type="GO" id="GO:0005524">
    <property type="term" value="F:ATP binding"/>
    <property type="evidence" value="ECO:0007669"/>
    <property type="project" value="UniProtKB-KW"/>
</dbReference>
<feature type="transmembrane region" description="Helical" evidence="9">
    <location>
        <begin position="409"/>
        <end position="429"/>
    </location>
</feature>
<name>K9U4Q5_CHRTP</name>
<feature type="domain" description="Protein kinase" evidence="10">
    <location>
        <begin position="483"/>
        <end position="744"/>
    </location>
</feature>
<evidence type="ECO:0000256" key="2">
    <source>
        <dbReference type="ARBA" id="ARBA00022527"/>
    </source>
</evidence>
<dbReference type="PROSITE" id="PS50011">
    <property type="entry name" value="PROTEIN_KINASE_DOM"/>
    <property type="match status" value="1"/>
</dbReference>
<dbReference type="InParanoid" id="K9U4Q5"/>
<evidence type="ECO:0000259" key="10">
    <source>
        <dbReference type="PROSITE" id="PS50011"/>
    </source>
</evidence>
<reference evidence="11 12" key="1">
    <citation type="submission" date="2012-06" db="EMBL/GenBank/DDBJ databases">
        <title>Finished chromosome of genome of Chroococcidiopsis thermalis PCC 7203.</title>
        <authorList>
            <consortium name="US DOE Joint Genome Institute"/>
            <person name="Gugger M."/>
            <person name="Coursin T."/>
            <person name="Rippka R."/>
            <person name="Tandeau De Marsac N."/>
            <person name="Huntemann M."/>
            <person name="Wei C.-L."/>
            <person name="Han J."/>
            <person name="Detter J.C."/>
            <person name="Han C."/>
            <person name="Tapia R."/>
            <person name="Davenport K."/>
            <person name="Daligault H."/>
            <person name="Erkkila T."/>
            <person name="Gu W."/>
            <person name="Munk A.C.C."/>
            <person name="Teshima H."/>
            <person name="Xu Y."/>
            <person name="Chain P."/>
            <person name="Chen A."/>
            <person name="Krypides N."/>
            <person name="Mavromatis K."/>
            <person name="Markowitz V."/>
            <person name="Szeto E."/>
            <person name="Ivanova N."/>
            <person name="Mikhailova N."/>
            <person name="Ovchinnikova G."/>
            <person name="Pagani I."/>
            <person name="Pati A."/>
            <person name="Goodwin L."/>
            <person name="Peters L."/>
            <person name="Pitluck S."/>
            <person name="Woyke T."/>
            <person name="Kerfeld C."/>
        </authorList>
    </citation>
    <scope>NUCLEOTIDE SEQUENCE [LARGE SCALE GENOMIC DNA]</scope>
    <source>
        <strain evidence="11 12">PCC 7203</strain>
    </source>
</reference>
<dbReference type="Gene3D" id="3.30.200.20">
    <property type="entry name" value="Phosphorylase Kinase, domain 1"/>
    <property type="match status" value="1"/>
</dbReference>
<dbReference type="STRING" id="251229.Chro_3995"/>
<dbReference type="KEGG" id="cthe:Chro_3995"/>
<dbReference type="SUPFAM" id="SSF56112">
    <property type="entry name" value="Protein kinase-like (PK-like)"/>
    <property type="match status" value="1"/>
</dbReference>
<accession>K9U4Q5</accession>
<evidence type="ECO:0000256" key="5">
    <source>
        <dbReference type="ARBA" id="ARBA00022777"/>
    </source>
</evidence>
<evidence type="ECO:0000256" key="6">
    <source>
        <dbReference type="ARBA" id="ARBA00022840"/>
    </source>
</evidence>
<evidence type="ECO:0000313" key="12">
    <source>
        <dbReference type="Proteomes" id="UP000010384"/>
    </source>
</evidence>
<dbReference type="PATRIC" id="fig|251229.3.peg.4663"/>
<proteinExistence type="predicted"/>
<evidence type="ECO:0000256" key="1">
    <source>
        <dbReference type="ARBA" id="ARBA00012513"/>
    </source>
</evidence>
<dbReference type="PANTHER" id="PTHR24363:SF0">
    <property type="entry name" value="SERINE_THREONINE KINASE LIKE DOMAIN CONTAINING 1"/>
    <property type="match status" value="1"/>
</dbReference>
<dbReference type="SMART" id="SM00220">
    <property type="entry name" value="S_TKc"/>
    <property type="match status" value="1"/>
</dbReference>
<keyword evidence="5 11" id="KW-0418">Kinase</keyword>
<evidence type="ECO:0000256" key="7">
    <source>
        <dbReference type="ARBA" id="ARBA00047899"/>
    </source>
</evidence>
<dbReference type="OrthoDB" id="416165at2"/>
<dbReference type="EMBL" id="CP003597">
    <property type="protein sequence ID" value="AFY89401.1"/>
    <property type="molecule type" value="Genomic_DNA"/>
</dbReference>
<dbReference type="SMART" id="SM01080">
    <property type="entry name" value="CHASE2"/>
    <property type="match status" value="1"/>
</dbReference>
<evidence type="ECO:0000256" key="8">
    <source>
        <dbReference type="ARBA" id="ARBA00048679"/>
    </source>
</evidence>
<dbReference type="InterPro" id="IPR007890">
    <property type="entry name" value="CHASE2"/>
</dbReference>
<keyword evidence="9" id="KW-1133">Transmembrane helix</keyword>
<feature type="transmembrane region" description="Helical" evidence="9">
    <location>
        <begin position="385"/>
        <end position="403"/>
    </location>
</feature>
<dbReference type="EC" id="2.7.11.1" evidence="1"/>
<comment type="catalytic activity">
    <reaction evidence="7">
        <text>L-threonyl-[protein] + ATP = O-phospho-L-threonyl-[protein] + ADP + H(+)</text>
        <dbReference type="Rhea" id="RHEA:46608"/>
        <dbReference type="Rhea" id="RHEA-COMP:11060"/>
        <dbReference type="Rhea" id="RHEA-COMP:11605"/>
        <dbReference type="ChEBI" id="CHEBI:15378"/>
        <dbReference type="ChEBI" id="CHEBI:30013"/>
        <dbReference type="ChEBI" id="CHEBI:30616"/>
        <dbReference type="ChEBI" id="CHEBI:61977"/>
        <dbReference type="ChEBI" id="CHEBI:456216"/>
        <dbReference type="EC" id="2.7.11.1"/>
    </reaction>
</comment>
<dbReference type="InterPro" id="IPR011009">
    <property type="entry name" value="Kinase-like_dom_sf"/>
</dbReference>
<protein>
    <recommendedName>
        <fullName evidence="1">non-specific serine/threonine protein kinase</fullName>
        <ecNumber evidence="1">2.7.11.1</ecNumber>
    </recommendedName>
</protein>
<organism evidence="11 12">
    <name type="scientific">Chroococcidiopsis thermalis (strain PCC 7203)</name>
    <dbReference type="NCBI Taxonomy" id="251229"/>
    <lineage>
        <taxon>Bacteria</taxon>
        <taxon>Bacillati</taxon>
        <taxon>Cyanobacteriota</taxon>
        <taxon>Cyanophyceae</taxon>
        <taxon>Chroococcidiopsidales</taxon>
        <taxon>Chroococcidiopsidaceae</taxon>
        <taxon>Chroococcidiopsis</taxon>
    </lineage>
</organism>
<dbReference type="GO" id="GO:0004674">
    <property type="term" value="F:protein serine/threonine kinase activity"/>
    <property type="evidence" value="ECO:0007669"/>
    <property type="project" value="UniProtKB-KW"/>
</dbReference>
<comment type="catalytic activity">
    <reaction evidence="8">
        <text>L-seryl-[protein] + ATP = O-phospho-L-seryl-[protein] + ADP + H(+)</text>
        <dbReference type="Rhea" id="RHEA:17989"/>
        <dbReference type="Rhea" id="RHEA-COMP:9863"/>
        <dbReference type="Rhea" id="RHEA-COMP:11604"/>
        <dbReference type="ChEBI" id="CHEBI:15378"/>
        <dbReference type="ChEBI" id="CHEBI:29999"/>
        <dbReference type="ChEBI" id="CHEBI:30616"/>
        <dbReference type="ChEBI" id="CHEBI:83421"/>
        <dbReference type="ChEBI" id="CHEBI:456216"/>
        <dbReference type="EC" id="2.7.11.1"/>
    </reaction>
</comment>
<keyword evidence="6" id="KW-0067">ATP-binding</keyword>
<dbReference type="Pfam" id="PF00069">
    <property type="entry name" value="Pkinase"/>
    <property type="match status" value="1"/>
</dbReference>